<dbReference type="GO" id="GO:0005975">
    <property type="term" value="P:carbohydrate metabolic process"/>
    <property type="evidence" value="ECO:0007669"/>
    <property type="project" value="InterPro"/>
</dbReference>
<keyword evidence="7" id="KW-0170">Cobalt</keyword>
<gene>
    <name evidence="12" type="ORF">EX30DRAFT_213473</name>
</gene>
<keyword evidence="6" id="KW-0119">Carbohydrate metabolism</keyword>
<dbReference type="PANTHER" id="PTHR46471:SF2">
    <property type="entry name" value="CHITIN DEACETYLASE-RELATED"/>
    <property type="match status" value="1"/>
</dbReference>
<dbReference type="InterPro" id="IPR011330">
    <property type="entry name" value="Glyco_hydro/deAcase_b/a-brl"/>
</dbReference>
<dbReference type="InterPro" id="IPR036861">
    <property type="entry name" value="Endochitinase-like_sf"/>
</dbReference>
<dbReference type="Gene3D" id="3.20.20.370">
    <property type="entry name" value="Glycoside hydrolase/deacetylase"/>
    <property type="match status" value="1"/>
</dbReference>
<keyword evidence="4 9" id="KW-0732">Signal</keyword>
<dbReference type="EMBL" id="ML220116">
    <property type="protein sequence ID" value="TGZ82035.1"/>
    <property type="molecule type" value="Genomic_DNA"/>
</dbReference>
<dbReference type="Gene3D" id="3.30.60.10">
    <property type="entry name" value="Endochitinase-like"/>
    <property type="match status" value="1"/>
</dbReference>
<evidence type="ECO:0000256" key="6">
    <source>
        <dbReference type="ARBA" id="ARBA00023277"/>
    </source>
</evidence>
<keyword evidence="8" id="KW-1015">Disulfide bond</keyword>
<reference evidence="12 13" key="1">
    <citation type="submission" date="2019-04" db="EMBL/GenBank/DDBJ databases">
        <title>Comparative genomics and transcriptomics to analyze fruiting body development in filamentous ascomycetes.</title>
        <authorList>
            <consortium name="DOE Joint Genome Institute"/>
            <person name="Lutkenhaus R."/>
            <person name="Traeger S."/>
            <person name="Breuer J."/>
            <person name="Kuo A."/>
            <person name="Lipzen A."/>
            <person name="Pangilinan J."/>
            <person name="Dilworth D."/>
            <person name="Sandor L."/>
            <person name="Poggeler S."/>
            <person name="Barry K."/>
            <person name="Grigoriev I.V."/>
            <person name="Nowrousian M."/>
        </authorList>
    </citation>
    <scope>NUCLEOTIDE SEQUENCE [LARGE SCALE GENOMIC DNA]</scope>
    <source>
        <strain evidence="12 13">CBS 389.68</strain>
    </source>
</reference>
<evidence type="ECO:0000256" key="5">
    <source>
        <dbReference type="ARBA" id="ARBA00022801"/>
    </source>
</evidence>
<dbReference type="Pfam" id="PF00187">
    <property type="entry name" value="Chitin_bind_1"/>
    <property type="match status" value="1"/>
</dbReference>
<feature type="domain" description="Chitin-binding type-1" evidence="10">
    <location>
        <begin position="37"/>
        <end position="86"/>
    </location>
</feature>
<evidence type="ECO:0000256" key="7">
    <source>
        <dbReference type="ARBA" id="ARBA00023285"/>
    </source>
</evidence>
<evidence type="ECO:0000313" key="12">
    <source>
        <dbReference type="EMBL" id="TGZ82035.1"/>
    </source>
</evidence>
<sequence>MKLSFVAAVLAGSTLTTAGTLSRPTLLRREAGAITPNGMCGMVEGGDGKGYKCGTAKPCCSKYGWCGNSDEHCGTGCQNEFGTCKVTAVLPTLTDSPSSDVKSNTTPAAGKVITACTEPNTIALTYDDGPHEYTGALLDLLKTKSAKATFFINGANFGPEITKDDGKKKLIKRMIDEGHQIGSHTWAHENLDEIEAKAITESMKKLDKALQDIIGKSPTYMRPPFLACKTKDCIATMATLNYINTGVSVDTLDWKYNKPETYSGAVDLFKNTFNNLPDKGSMLVLMHDVHENTVKKLTPDILNLVNGSAKKFKFVTVGECLGKKPDTWYQTPK</sequence>
<evidence type="ECO:0000256" key="3">
    <source>
        <dbReference type="ARBA" id="ARBA00022723"/>
    </source>
</evidence>
<dbReference type="Proteomes" id="UP000298138">
    <property type="component" value="Unassembled WGS sequence"/>
</dbReference>
<keyword evidence="5 12" id="KW-0378">Hydrolase</keyword>
<evidence type="ECO:0000256" key="1">
    <source>
        <dbReference type="ARBA" id="ARBA00001941"/>
    </source>
</evidence>
<keyword evidence="3" id="KW-0479">Metal-binding</keyword>
<evidence type="ECO:0000256" key="8">
    <source>
        <dbReference type="PROSITE-ProRule" id="PRU00261"/>
    </source>
</evidence>
<comment type="caution">
    <text evidence="8">Lacks conserved residue(s) required for the propagation of feature annotation.</text>
</comment>
<dbReference type="PANTHER" id="PTHR46471">
    <property type="entry name" value="CHITIN DEACETYLASE"/>
    <property type="match status" value="1"/>
</dbReference>
<evidence type="ECO:0000256" key="4">
    <source>
        <dbReference type="ARBA" id="ARBA00022729"/>
    </source>
</evidence>
<dbReference type="OrthoDB" id="2125469at2759"/>
<dbReference type="Pfam" id="PF01522">
    <property type="entry name" value="Polysacc_deac_1"/>
    <property type="match status" value="1"/>
</dbReference>
<dbReference type="CDD" id="cd10951">
    <property type="entry name" value="CE4_ClCDA_like"/>
    <property type="match status" value="1"/>
</dbReference>
<dbReference type="SMART" id="SM00270">
    <property type="entry name" value="ChtBD1"/>
    <property type="match status" value="1"/>
</dbReference>
<name>A0A4V6RHF9_9PEZI</name>
<feature type="chain" id="PRO_5020889548" evidence="9">
    <location>
        <begin position="19"/>
        <end position="333"/>
    </location>
</feature>
<feature type="domain" description="NodB homology" evidence="11">
    <location>
        <begin position="120"/>
        <end position="315"/>
    </location>
</feature>
<keyword evidence="2 8" id="KW-0147">Chitin-binding</keyword>
<organism evidence="12 13">
    <name type="scientific">Ascodesmis nigricans</name>
    <dbReference type="NCBI Taxonomy" id="341454"/>
    <lineage>
        <taxon>Eukaryota</taxon>
        <taxon>Fungi</taxon>
        <taxon>Dikarya</taxon>
        <taxon>Ascomycota</taxon>
        <taxon>Pezizomycotina</taxon>
        <taxon>Pezizomycetes</taxon>
        <taxon>Pezizales</taxon>
        <taxon>Ascodesmidaceae</taxon>
        <taxon>Ascodesmis</taxon>
    </lineage>
</organism>
<evidence type="ECO:0000256" key="9">
    <source>
        <dbReference type="SAM" id="SignalP"/>
    </source>
</evidence>
<accession>A0A4V6RHF9</accession>
<comment type="cofactor">
    <cofactor evidence="1">
        <name>Co(2+)</name>
        <dbReference type="ChEBI" id="CHEBI:48828"/>
    </cofactor>
</comment>
<feature type="signal peptide" evidence="9">
    <location>
        <begin position="1"/>
        <end position="18"/>
    </location>
</feature>
<dbReference type="STRING" id="341454.A0A4V6RHF9"/>
<evidence type="ECO:0000256" key="2">
    <source>
        <dbReference type="ARBA" id="ARBA00022669"/>
    </source>
</evidence>
<dbReference type="InterPro" id="IPR002509">
    <property type="entry name" value="NODB_dom"/>
</dbReference>
<evidence type="ECO:0000313" key="13">
    <source>
        <dbReference type="Proteomes" id="UP000298138"/>
    </source>
</evidence>
<dbReference type="AlphaFoldDB" id="A0A4V6RHF9"/>
<dbReference type="GO" id="GO:0008061">
    <property type="term" value="F:chitin binding"/>
    <property type="evidence" value="ECO:0007669"/>
    <property type="project" value="UniProtKB-UniRule"/>
</dbReference>
<dbReference type="PROSITE" id="PS50941">
    <property type="entry name" value="CHIT_BIND_I_2"/>
    <property type="match status" value="1"/>
</dbReference>
<dbReference type="PROSITE" id="PS51677">
    <property type="entry name" value="NODB"/>
    <property type="match status" value="1"/>
</dbReference>
<dbReference type="CDD" id="cd11618">
    <property type="entry name" value="ChtBD1_1"/>
    <property type="match status" value="1"/>
</dbReference>
<dbReference type="FunCoup" id="A0A4V6RHF9">
    <property type="interactions" value="30"/>
</dbReference>
<proteinExistence type="predicted"/>
<dbReference type="GO" id="GO:0016810">
    <property type="term" value="F:hydrolase activity, acting on carbon-nitrogen (but not peptide) bonds"/>
    <property type="evidence" value="ECO:0007669"/>
    <property type="project" value="InterPro"/>
</dbReference>
<dbReference type="SUPFAM" id="SSF57016">
    <property type="entry name" value="Plant lectins/antimicrobial peptides"/>
    <property type="match status" value="1"/>
</dbReference>
<dbReference type="InterPro" id="IPR001002">
    <property type="entry name" value="Chitin-bd_1"/>
</dbReference>
<dbReference type="InParanoid" id="A0A4V6RHF9"/>
<protein>
    <submittedName>
        <fullName evidence="12">Glycoside hydrolase/deacetylase</fullName>
    </submittedName>
</protein>
<dbReference type="SUPFAM" id="SSF88713">
    <property type="entry name" value="Glycoside hydrolase/deacetylase"/>
    <property type="match status" value="1"/>
</dbReference>
<evidence type="ECO:0000259" key="11">
    <source>
        <dbReference type="PROSITE" id="PS51677"/>
    </source>
</evidence>
<keyword evidence="13" id="KW-1185">Reference proteome</keyword>
<dbReference type="GO" id="GO:0046872">
    <property type="term" value="F:metal ion binding"/>
    <property type="evidence" value="ECO:0007669"/>
    <property type="project" value="UniProtKB-KW"/>
</dbReference>
<evidence type="ECO:0000259" key="10">
    <source>
        <dbReference type="PROSITE" id="PS50941"/>
    </source>
</evidence>
<feature type="disulfide bond" evidence="8">
    <location>
        <begin position="59"/>
        <end position="73"/>
    </location>
</feature>